<name>A0A834TNI8_9FABA</name>
<dbReference type="OrthoDB" id="2143914at2759"/>
<feature type="compositionally biased region" description="Pro residues" evidence="4">
    <location>
        <begin position="211"/>
        <end position="221"/>
    </location>
</feature>
<feature type="domain" description="Myb-like" evidence="5">
    <location>
        <begin position="35"/>
        <end position="85"/>
    </location>
</feature>
<keyword evidence="8" id="KW-1185">Reference proteome</keyword>
<dbReference type="InterPro" id="IPR001005">
    <property type="entry name" value="SANT/Myb"/>
</dbReference>
<proteinExistence type="predicted"/>
<evidence type="ECO:0000256" key="3">
    <source>
        <dbReference type="ARBA" id="ARBA00023242"/>
    </source>
</evidence>
<evidence type="ECO:0000313" key="8">
    <source>
        <dbReference type="Proteomes" id="UP000634136"/>
    </source>
</evidence>
<dbReference type="AlphaFoldDB" id="A0A834TNI8"/>
<dbReference type="GO" id="GO:0005634">
    <property type="term" value="C:nucleus"/>
    <property type="evidence" value="ECO:0007669"/>
    <property type="project" value="UniProtKB-SubCell"/>
</dbReference>
<evidence type="ECO:0000313" key="7">
    <source>
        <dbReference type="EMBL" id="KAF7825853.1"/>
    </source>
</evidence>
<accession>A0A834TNI8</accession>
<feature type="domain" description="HTH myb-type" evidence="6">
    <location>
        <begin position="146"/>
        <end position="200"/>
    </location>
</feature>
<dbReference type="GO" id="GO:0030154">
    <property type="term" value="P:cell differentiation"/>
    <property type="evidence" value="ECO:0007669"/>
    <property type="project" value="TreeGrafter"/>
</dbReference>
<comment type="subcellular location">
    <subcellularLocation>
        <location evidence="1">Nucleus</location>
    </subcellularLocation>
</comment>
<dbReference type="InterPro" id="IPR015495">
    <property type="entry name" value="Myb_TF_plants"/>
</dbReference>
<feature type="domain" description="Myb-like" evidence="5">
    <location>
        <begin position="146"/>
        <end position="196"/>
    </location>
</feature>
<dbReference type="Gene3D" id="1.10.10.60">
    <property type="entry name" value="Homeodomain-like"/>
    <property type="match status" value="2"/>
</dbReference>
<evidence type="ECO:0000256" key="4">
    <source>
        <dbReference type="SAM" id="MobiDB-lite"/>
    </source>
</evidence>
<evidence type="ECO:0000256" key="1">
    <source>
        <dbReference type="ARBA" id="ARBA00004123"/>
    </source>
</evidence>
<organism evidence="7 8">
    <name type="scientific">Senna tora</name>
    <dbReference type="NCBI Taxonomy" id="362788"/>
    <lineage>
        <taxon>Eukaryota</taxon>
        <taxon>Viridiplantae</taxon>
        <taxon>Streptophyta</taxon>
        <taxon>Embryophyta</taxon>
        <taxon>Tracheophyta</taxon>
        <taxon>Spermatophyta</taxon>
        <taxon>Magnoliopsida</taxon>
        <taxon>eudicotyledons</taxon>
        <taxon>Gunneridae</taxon>
        <taxon>Pentapetalae</taxon>
        <taxon>rosids</taxon>
        <taxon>fabids</taxon>
        <taxon>Fabales</taxon>
        <taxon>Fabaceae</taxon>
        <taxon>Caesalpinioideae</taxon>
        <taxon>Cassia clade</taxon>
        <taxon>Senna</taxon>
    </lineage>
</organism>
<comment type="caution">
    <text evidence="7">The sequence shown here is derived from an EMBL/GenBank/DDBJ whole genome shotgun (WGS) entry which is preliminary data.</text>
</comment>
<dbReference type="CDD" id="cd00167">
    <property type="entry name" value="SANT"/>
    <property type="match status" value="2"/>
</dbReference>
<dbReference type="PANTHER" id="PTHR47998:SF68">
    <property type="entry name" value="MYB TRANSCRIPTION FACTOR"/>
    <property type="match status" value="1"/>
</dbReference>
<dbReference type="SUPFAM" id="SSF46689">
    <property type="entry name" value="Homeodomain-like"/>
    <property type="match status" value="2"/>
</dbReference>
<keyword evidence="3" id="KW-0539">Nucleus</keyword>
<evidence type="ECO:0000259" key="5">
    <source>
        <dbReference type="PROSITE" id="PS50090"/>
    </source>
</evidence>
<dbReference type="PROSITE" id="PS50090">
    <property type="entry name" value="MYB_LIKE"/>
    <property type="match status" value="2"/>
</dbReference>
<dbReference type="SMART" id="SM00717">
    <property type="entry name" value="SANT"/>
    <property type="match status" value="2"/>
</dbReference>
<feature type="domain" description="HTH myb-type" evidence="6">
    <location>
        <begin position="35"/>
        <end position="89"/>
    </location>
</feature>
<dbReference type="InterPro" id="IPR017930">
    <property type="entry name" value="Myb_dom"/>
</dbReference>
<dbReference type="Pfam" id="PF00249">
    <property type="entry name" value="Myb_DNA-binding"/>
    <property type="match status" value="2"/>
</dbReference>
<dbReference type="PANTHER" id="PTHR47998">
    <property type="entry name" value="TRANSCRIPTION FACTOR MYB51-LIKE ISOFORM X1"/>
    <property type="match status" value="1"/>
</dbReference>
<reference evidence="7" key="1">
    <citation type="submission" date="2020-09" db="EMBL/GenBank/DDBJ databases">
        <title>Genome-Enabled Discovery of Anthraquinone Biosynthesis in Senna tora.</title>
        <authorList>
            <person name="Kang S.-H."/>
            <person name="Pandey R.P."/>
            <person name="Lee C.-M."/>
            <person name="Sim J.-S."/>
            <person name="Jeong J.-T."/>
            <person name="Choi B.-S."/>
            <person name="Jung M."/>
            <person name="Ginzburg D."/>
            <person name="Zhao K."/>
            <person name="Won S.Y."/>
            <person name="Oh T.-J."/>
            <person name="Yu Y."/>
            <person name="Kim N.-H."/>
            <person name="Lee O.R."/>
            <person name="Lee T.-H."/>
            <person name="Bashyal P."/>
            <person name="Kim T.-S."/>
            <person name="Lee W.-H."/>
            <person name="Kawkins C."/>
            <person name="Kim C.-K."/>
            <person name="Kim J.S."/>
            <person name="Ahn B.O."/>
            <person name="Rhee S.Y."/>
            <person name="Sohng J.K."/>
        </authorList>
    </citation>
    <scope>NUCLEOTIDE SEQUENCE</scope>
    <source>
        <tissue evidence="7">Leaf</tissue>
    </source>
</reference>
<dbReference type="InterPro" id="IPR009057">
    <property type="entry name" value="Homeodomain-like_sf"/>
</dbReference>
<dbReference type="PROSITE" id="PS51294">
    <property type="entry name" value="HTH_MYB"/>
    <property type="match status" value="2"/>
</dbReference>
<evidence type="ECO:0000259" key="6">
    <source>
        <dbReference type="PROSITE" id="PS51294"/>
    </source>
</evidence>
<protein>
    <submittedName>
        <fullName evidence="7">Transcription factor WER-like isoform X1</fullName>
    </submittedName>
</protein>
<gene>
    <name evidence="7" type="ORF">G2W53_017017</name>
</gene>
<evidence type="ECO:0000256" key="2">
    <source>
        <dbReference type="ARBA" id="ARBA00023125"/>
    </source>
</evidence>
<dbReference type="EMBL" id="JAAIUW010000006">
    <property type="protein sequence ID" value="KAF7825853.1"/>
    <property type="molecule type" value="Genomic_DNA"/>
</dbReference>
<sequence length="462" mass="51490">MRSTKGLGLKKKIKLSSPMSLVMEKANGERLLNIQPGIKRGDISGDEEDLIIRLHSELGKRWALIAKRLPGRTDIEIKNYWKIYLSKKLRHEEKEGGSKMLMWEDNGSINGSSDYSTSMNNPASSASNGLKRCGKSCRHRYLHYLKPGIKRGNISKEEEDMIIRLHQLHGNRWTLIAKKLPGRTDSEIKNYWHAYLSKKLQQQPDQSWPSSPSPSPSPSPSSPTQYLQFPETKYNQQIINGSSVYAPEVAVPMSTTTNNNNNYNLLQSNMMMMMGMSENDDHSTNNNAAAAAAAVSSISSFEIEYDDAFLDDFLFNIFQNDQIGGDHGLDSKMPQIEEHHMFGSSSFSPQLSEDVMDFWTSISTKFHASKSSVSIIRQEPEFILDGDVKQLAVVLQDAAETLTLGRFEQHRRVGVEVAELAVAGAGARDNDAARSPAARVVVTKTSMGRLGDESEGFVGRDI</sequence>
<feature type="region of interest" description="Disordered" evidence="4">
    <location>
        <begin position="202"/>
        <end position="227"/>
    </location>
</feature>
<keyword evidence="2" id="KW-0238">DNA-binding</keyword>
<dbReference type="Proteomes" id="UP000634136">
    <property type="component" value="Unassembled WGS sequence"/>
</dbReference>
<dbReference type="GO" id="GO:0000976">
    <property type="term" value="F:transcription cis-regulatory region binding"/>
    <property type="evidence" value="ECO:0007669"/>
    <property type="project" value="TreeGrafter"/>
</dbReference>
<dbReference type="GO" id="GO:0006355">
    <property type="term" value="P:regulation of DNA-templated transcription"/>
    <property type="evidence" value="ECO:0007669"/>
    <property type="project" value="TreeGrafter"/>
</dbReference>